<sequence length="133" mass="15390">MLSRRELFGKIYQELWKDADLAKLLGNPKTPQERSERIRMGITPLSYATADKVNFISMYLSSTTETENIYAVRAFLNVDYYGKSYSDLLQMSEIVGRVMERLGILCDSSYDVASNTKGVYIYTQKYRPIIWSQ</sequence>
<protein>
    <submittedName>
        <fullName evidence="1">Uncharacterized protein</fullName>
    </submittedName>
</protein>
<proteinExistence type="predicted"/>
<dbReference type="AlphaFoldDB" id="I0GV97"/>
<evidence type="ECO:0000313" key="1">
    <source>
        <dbReference type="EMBL" id="BAL84684.1"/>
    </source>
</evidence>
<organism evidence="1 2">
    <name type="scientific">Selenomonas ruminantium subsp. lactilytica (strain NBRC 103574 / TAM6421)</name>
    <dbReference type="NCBI Taxonomy" id="927704"/>
    <lineage>
        <taxon>Bacteria</taxon>
        <taxon>Bacillati</taxon>
        <taxon>Bacillota</taxon>
        <taxon>Negativicutes</taxon>
        <taxon>Selenomonadales</taxon>
        <taxon>Selenomonadaceae</taxon>
        <taxon>Selenomonas</taxon>
    </lineage>
</organism>
<evidence type="ECO:0000313" key="2">
    <source>
        <dbReference type="Proteomes" id="UP000007887"/>
    </source>
</evidence>
<accession>I0GV97</accession>
<dbReference type="Proteomes" id="UP000007887">
    <property type="component" value="Plasmid pSRC4"/>
</dbReference>
<dbReference type="PATRIC" id="fig|927704.6.peg.3448"/>
<geneLocation type="plasmid" evidence="1 2">
    <name>pSRC4</name>
</geneLocation>
<name>I0GV97_SELRL</name>
<dbReference type="RefSeq" id="WP_014425984.1">
    <property type="nucleotide sequence ID" value="NC_017069.1"/>
</dbReference>
<gene>
    <name evidence="1" type="ordered locus">SELR_pSRC400330</name>
</gene>
<dbReference type="HOGENOM" id="CLU_1905308_0_0_9"/>
<dbReference type="EMBL" id="AP012294">
    <property type="protein sequence ID" value="BAL84684.1"/>
    <property type="molecule type" value="Genomic_DNA"/>
</dbReference>
<reference evidence="1 2" key="1">
    <citation type="submission" date="2011-10" db="EMBL/GenBank/DDBJ databases">
        <title>Whole genome sequence of Selenomonas ruminantium subsp. lactilytica TAM6421.</title>
        <authorList>
            <person name="Oguchi A."/>
            <person name="Ankai A."/>
            <person name="Kaneko J."/>
            <person name="Yamada-Narita S."/>
            <person name="Fukui S."/>
            <person name="Takahashi M."/>
            <person name="Onodera T."/>
            <person name="Kojima S."/>
            <person name="Fushimi T."/>
            <person name="Abe N."/>
            <person name="Kamio Y."/>
            <person name="Yamazaki S."/>
            <person name="Fujita N."/>
        </authorList>
    </citation>
    <scope>NUCLEOTIDE SEQUENCE [LARGE SCALE GENOMIC DNA]</scope>
    <source>
        <strain evidence="2">NBRC 103574 / TAM6421</strain>
        <plasmid evidence="1 2">pSRC4</plasmid>
    </source>
</reference>
<dbReference type="KEGG" id="sri:SELR_pSRC400330"/>
<keyword evidence="1" id="KW-0614">Plasmid</keyword>